<feature type="compositionally biased region" description="Polar residues" evidence="1">
    <location>
        <begin position="1"/>
        <end position="11"/>
    </location>
</feature>
<name>A0AAD9NXP9_RIDPI</name>
<comment type="caution">
    <text evidence="2">The sequence shown here is derived from an EMBL/GenBank/DDBJ whole genome shotgun (WGS) entry which is preliminary data.</text>
</comment>
<dbReference type="Proteomes" id="UP001209878">
    <property type="component" value="Unassembled WGS sequence"/>
</dbReference>
<evidence type="ECO:0008006" key="4">
    <source>
        <dbReference type="Google" id="ProtNLM"/>
    </source>
</evidence>
<feature type="region of interest" description="Disordered" evidence="1">
    <location>
        <begin position="1"/>
        <end position="82"/>
    </location>
</feature>
<evidence type="ECO:0000313" key="2">
    <source>
        <dbReference type="EMBL" id="KAK2184345.1"/>
    </source>
</evidence>
<dbReference type="AlphaFoldDB" id="A0AAD9NXP9"/>
<proteinExistence type="predicted"/>
<feature type="region of interest" description="Disordered" evidence="1">
    <location>
        <begin position="221"/>
        <end position="265"/>
    </location>
</feature>
<organism evidence="2 3">
    <name type="scientific">Ridgeia piscesae</name>
    <name type="common">Tubeworm</name>
    <dbReference type="NCBI Taxonomy" id="27915"/>
    <lineage>
        <taxon>Eukaryota</taxon>
        <taxon>Metazoa</taxon>
        <taxon>Spiralia</taxon>
        <taxon>Lophotrochozoa</taxon>
        <taxon>Annelida</taxon>
        <taxon>Polychaeta</taxon>
        <taxon>Sedentaria</taxon>
        <taxon>Canalipalpata</taxon>
        <taxon>Sabellida</taxon>
        <taxon>Siboglinidae</taxon>
        <taxon>Ridgeia</taxon>
    </lineage>
</organism>
<sequence length="390" mass="42955">MSAVVSVQTLSLPHRPQARGPPHNNRNGIGLLPTSIASMFRRGRSQSVGRSSESTDEPKPQVKNIYRQPPCSRSATKAGHLGGHAVTAKYRRDRFIAQSARWHSDPLSFAGLSLGEATVGFDPTHTPDVRRRSQSVTAIPYSSILKKTNSEDRDRPPVGVFRRRLTSLRKQTTFQEHVSVYYYDHKERPMSACARDSERLKDEECERTTIAMAAVETFTWSEAKPRSPAPGGSTDTSLAKTFGDKPKRDPDVASDIPDEYKTDEDDPERTIFEVTNTELVRETDASGAFAGHVLYLAIGVHEECVRARTTVKVMSGGYALIVIAYRNELVSGAGREKSHLHQYAKRIALPVAIDPYAVKACVHKDGHLTVEARVTNVGSCAETTAQKSVA</sequence>
<evidence type="ECO:0000313" key="3">
    <source>
        <dbReference type="Proteomes" id="UP001209878"/>
    </source>
</evidence>
<feature type="compositionally biased region" description="Basic and acidic residues" evidence="1">
    <location>
        <begin position="242"/>
        <end position="251"/>
    </location>
</feature>
<reference evidence="2" key="1">
    <citation type="journal article" date="2023" name="Mol. Biol. Evol.">
        <title>Third-Generation Sequencing Reveals the Adaptive Role of the Epigenome in Three Deep-Sea Polychaetes.</title>
        <authorList>
            <person name="Perez M."/>
            <person name="Aroh O."/>
            <person name="Sun Y."/>
            <person name="Lan Y."/>
            <person name="Juniper S.K."/>
            <person name="Young C.R."/>
            <person name="Angers B."/>
            <person name="Qian P.Y."/>
        </authorList>
    </citation>
    <scope>NUCLEOTIDE SEQUENCE</scope>
    <source>
        <strain evidence="2">R07B-5</strain>
    </source>
</reference>
<keyword evidence="3" id="KW-1185">Reference proteome</keyword>
<evidence type="ECO:0000256" key="1">
    <source>
        <dbReference type="SAM" id="MobiDB-lite"/>
    </source>
</evidence>
<protein>
    <recommendedName>
        <fullName evidence="4">SHSP domain-containing protein</fullName>
    </recommendedName>
</protein>
<dbReference type="EMBL" id="JAODUO010000270">
    <property type="protein sequence ID" value="KAK2184345.1"/>
    <property type="molecule type" value="Genomic_DNA"/>
</dbReference>
<accession>A0AAD9NXP9</accession>
<gene>
    <name evidence="2" type="ORF">NP493_271g03033</name>
</gene>